<gene>
    <name evidence="6" type="ORF">SAMN06893096_104384</name>
</gene>
<evidence type="ECO:0000256" key="1">
    <source>
        <dbReference type="ARBA" id="ARBA00023015"/>
    </source>
</evidence>
<dbReference type="Pfam" id="PF00196">
    <property type="entry name" value="GerE"/>
    <property type="match status" value="1"/>
</dbReference>
<keyword evidence="2" id="KW-0238">DNA-binding</keyword>
<dbReference type="GO" id="GO:0006355">
    <property type="term" value="P:regulation of DNA-templated transcription"/>
    <property type="evidence" value="ECO:0007669"/>
    <property type="project" value="InterPro"/>
</dbReference>
<evidence type="ECO:0000259" key="5">
    <source>
        <dbReference type="PROSITE" id="PS50043"/>
    </source>
</evidence>
<dbReference type="PROSITE" id="PS00622">
    <property type="entry name" value="HTH_LUXR_1"/>
    <property type="match status" value="1"/>
</dbReference>
<dbReference type="InterPro" id="IPR027417">
    <property type="entry name" value="P-loop_NTPase"/>
</dbReference>
<dbReference type="SUPFAM" id="SSF52540">
    <property type="entry name" value="P-loop containing nucleoside triphosphate hydrolases"/>
    <property type="match status" value="1"/>
</dbReference>
<dbReference type="SUPFAM" id="SSF46894">
    <property type="entry name" value="C-terminal effector domain of the bipartite response regulators"/>
    <property type="match status" value="1"/>
</dbReference>
<dbReference type="CDD" id="cd06170">
    <property type="entry name" value="LuxR_C_like"/>
    <property type="match status" value="1"/>
</dbReference>
<sequence length="932" mass="96557">MRTRTSAGEPVVPCSEAVPAGERTPLLGRDAACRVVAGALHADPPGNLVFAGPAGAGRTRLAREALSLAGADGRPTRWAAGTRAAAQVPLGALAHLFPAIDTGADTLSLLQQATRAVVGDRAGPRRVLGIDDVHLLDPLSITLLHQLAAGGAVGLVLTVRTGNAVQDPSASLWKDGLATRVEVAALGREDAERLIGHRVDGEVQMRTVERLWRLSGGNPLYLHELVEDGLRTGRLRQVGELWQWAGEVVPSQRLCEIVLAHLGDLDADEWRALQVVGTVGTCSVEQVLELSSPDAVTALERRRVIDDDVSGSGEVRVAHPLYAEVVRSLVPEAMRQRIRRRLAQDQVAGGVGAAVAAGADEHLLDRAAALVDSGTTAGGVALLTAAARRAVVRLDLPLAERLARAAVAEGGGFPAHAALVEAVRWQGQPALAEQLAAAAPPAGSDDDRARLAAARALTLFCGLGDVGRARTVLLEARAAVRDDGARGLLDATEAMLAFLGGYPLRAVRQGTTVLSVPAGPARPLAAAAVAAGLAVTGRTGQALTTVEEGRLALESHPDPAERVYARMALAQAEILALGLSGLFGRLQQRAAELHQQNLATAPEWIGDAISSVHRGWAALASGRPRVASRWLAEALPALQERDPVGMLSTCRAGLAAARALVGDVGAARPLVDGSQPAGAEAIAVFEPLRRMAQAWVASAEGRSSQAGALVLEAAALAARQGQEAVEAVLLHGGLRLGQGPRVVDRLCRRAERLDAPFVADLAAHATAAVADSAEGLDRASSRFEQTGALLFAADAATEAASAYERRGERRAAAAARLRAATLAHECGLTQTPALEALSLPGLTAREREVARLAGAGMRNQAIADRLVVSVRTVESHLSSAYAKLGISSRADLGAVLPAAARRVPDRPRTGGDARTRGRHGVTAGRGGAPSSG</sequence>
<evidence type="ECO:0000313" key="6">
    <source>
        <dbReference type="EMBL" id="SNS49975.1"/>
    </source>
</evidence>
<dbReference type="InterPro" id="IPR016032">
    <property type="entry name" value="Sig_transdc_resp-reg_C-effctor"/>
</dbReference>
<keyword evidence="1" id="KW-0805">Transcription regulation</keyword>
<dbReference type="PRINTS" id="PR00038">
    <property type="entry name" value="HTHLUXR"/>
</dbReference>
<dbReference type="PROSITE" id="PS50043">
    <property type="entry name" value="HTH_LUXR_2"/>
    <property type="match status" value="1"/>
</dbReference>
<evidence type="ECO:0000256" key="3">
    <source>
        <dbReference type="ARBA" id="ARBA00023163"/>
    </source>
</evidence>
<protein>
    <submittedName>
        <fullName evidence="6">Regulatory protein, luxR family</fullName>
    </submittedName>
</protein>
<keyword evidence="3" id="KW-0804">Transcription</keyword>
<feature type="compositionally biased region" description="Gly residues" evidence="4">
    <location>
        <begin position="923"/>
        <end position="932"/>
    </location>
</feature>
<feature type="compositionally biased region" description="Basic and acidic residues" evidence="4">
    <location>
        <begin position="902"/>
        <end position="915"/>
    </location>
</feature>
<dbReference type="RefSeq" id="WP_143425067.1">
    <property type="nucleotide sequence ID" value="NZ_FZOO01000004.1"/>
</dbReference>
<dbReference type="AlphaFoldDB" id="A0A239EZF3"/>
<dbReference type="EMBL" id="FZOO01000004">
    <property type="protein sequence ID" value="SNS49975.1"/>
    <property type="molecule type" value="Genomic_DNA"/>
</dbReference>
<dbReference type="GO" id="GO:0003677">
    <property type="term" value="F:DNA binding"/>
    <property type="evidence" value="ECO:0007669"/>
    <property type="project" value="UniProtKB-KW"/>
</dbReference>
<feature type="domain" description="HTH luxR-type" evidence="5">
    <location>
        <begin position="835"/>
        <end position="900"/>
    </location>
</feature>
<proteinExistence type="predicted"/>
<evidence type="ECO:0000256" key="2">
    <source>
        <dbReference type="ARBA" id="ARBA00023125"/>
    </source>
</evidence>
<feature type="region of interest" description="Disordered" evidence="4">
    <location>
        <begin position="899"/>
        <end position="932"/>
    </location>
</feature>
<name>A0A239EZF3_9ACTN</name>
<dbReference type="PANTHER" id="PTHR44688">
    <property type="entry name" value="DNA-BINDING TRANSCRIPTIONAL ACTIVATOR DEVR_DOSR"/>
    <property type="match status" value="1"/>
</dbReference>
<dbReference type="InterPro" id="IPR000792">
    <property type="entry name" value="Tscrpt_reg_LuxR_C"/>
</dbReference>
<reference evidence="7" key="1">
    <citation type="submission" date="2017-06" db="EMBL/GenBank/DDBJ databases">
        <authorList>
            <person name="Varghese N."/>
            <person name="Submissions S."/>
        </authorList>
    </citation>
    <scope>NUCLEOTIDE SEQUENCE [LARGE SCALE GENOMIC DNA]</scope>
    <source>
        <strain evidence="7">DSM 46839</strain>
    </source>
</reference>
<dbReference type="Gene3D" id="1.10.10.10">
    <property type="entry name" value="Winged helix-like DNA-binding domain superfamily/Winged helix DNA-binding domain"/>
    <property type="match status" value="1"/>
</dbReference>
<dbReference type="SMART" id="SM00421">
    <property type="entry name" value="HTH_LUXR"/>
    <property type="match status" value="1"/>
</dbReference>
<keyword evidence="7" id="KW-1185">Reference proteome</keyword>
<dbReference type="OrthoDB" id="3197423at2"/>
<evidence type="ECO:0000256" key="4">
    <source>
        <dbReference type="SAM" id="MobiDB-lite"/>
    </source>
</evidence>
<dbReference type="Proteomes" id="UP000198373">
    <property type="component" value="Unassembled WGS sequence"/>
</dbReference>
<evidence type="ECO:0000313" key="7">
    <source>
        <dbReference type="Proteomes" id="UP000198373"/>
    </source>
</evidence>
<organism evidence="6 7">
    <name type="scientific">Geodermatophilus pulveris</name>
    <dbReference type="NCBI Taxonomy" id="1564159"/>
    <lineage>
        <taxon>Bacteria</taxon>
        <taxon>Bacillati</taxon>
        <taxon>Actinomycetota</taxon>
        <taxon>Actinomycetes</taxon>
        <taxon>Geodermatophilales</taxon>
        <taxon>Geodermatophilaceae</taxon>
        <taxon>Geodermatophilus</taxon>
    </lineage>
</organism>
<dbReference type="PANTHER" id="PTHR44688:SF16">
    <property type="entry name" value="DNA-BINDING TRANSCRIPTIONAL ACTIVATOR DEVR_DOSR"/>
    <property type="match status" value="1"/>
</dbReference>
<accession>A0A239EZF3</accession>
<dbReference type="InterPro" id="IPR036388">
    <property type="entry name" value="WH-like_DNA-bd_sf"/>
</dbReference>